<dbReference type="InterPro" id="IPR005338">
    <property type="entry name" value="Anhydro_N_Ac-Mur_kinase"/>
</dbReference>
<keyword evidence="1 2" id="KW-0418">Kinase</keyword>
<sequence length="388" mass="42751">MKQSKYVVGLMSGTSLDGIDAVVVEIKDIEGNIDMELLCFLTLPYSSAIKEQILMLCDPHQARIEDISSMNMLLGELFANASLQVIKEAGLLQKDILLISSHGQTIFHQPDSKLLDGREITSTLQIGDIGVIAERTGITTIGDFRTRDMAAGGKGAPLVPYADYMLFREKNYGRVLVNIGGISNITTLPKNCAKTDIYAFDTGPGNMLIDAFVEWVTNGNQTYDRDGKLASKGEVNDAWLKELLEHPHYKLQPPKSTGREMFGKAYATKLWHEAANLKLRDTDKIATITALTAKSIVNEINRYIEPGEIKEVLISGGGGFNHTLMNMIKSYLPNDIDFKKTDEYGMPADAKEAMVFALLGYQCFNKRTNNLPAATGAEKSVIMGKIAW</sequence>
<dbReference type="UniPathway" id="UPA00544"/>
<evidence type="ECO:0000313" key="3">
    <source>
        <dbReference type="Proteomes" id="UP000281813"/>
    </source>
</evidence>
<dbReference type="InterPro" id="IPR043129">
    <property type="entry name" value="ATPase_NBD"/>
</dbReference>
<comment type="similarity">
    <text evidence="1">Belongs to the anhydro-N-acetylmuramic acid kinase family.</text>
</comment>
<keyword evidence="1 2" id="KW-0808">Transferase</keyword>
<dbReference type="GO" id="GO:0005524">
    <property type="term" value="F:ATP binding"/>
    <property type="evidence" value="ECO:0007669"/>
    <property type="project" value="UniProtKB-UniRule"/>
</dbReference>
<keyword evidence="3" id="KW-1185">Reference proteome</keyword>
<comment type="pathway">
    <text evidence="1">Cell wall biogenesis; peptidoglycan recycling.</text>
</comment>
<dbReference type="Proteomes" id="UP000281813">
    <property type="component" value="Unassembled WGS sequence"/>
</dbReference>
<dbReference type="EMBL" id="RBZO01000012">
    <property type="protein sequence ID" value="RKQ15696.1"/>
    <property type="molecule type" value="Genomic_DNA"/>
</dbReference>
<dbReference type="CDD" id="cd24050">
    <property type="entry name" value="ASKHA_NBD_ANMK"/>
    <property type="match status" value="1"/>
</dbReference>
<dbReference type="Gene3D" id="3.30.420.40">
    <property type="match status" value="2"/>
</dbReference>
<comment type="function">
    <text evidence="1">Catalyzes the specific phosphorylation of 1,6-anhydro-N-acetylmuramic acid (anhMurNAc) with the simultaneous cleavage of the 1,6-anhydro ring, generating MurNAc-6-P. Is required for the utilization of anhMurNAc either imported from the medium or derived from its own cell wall murein, and thus plays a role in cell wall recycling.</text>
</comment>
<dbReference type="PANTHER" id="PTHR30605:SF0">
    <property type="entry name" value="ANHYDRO-N-ACETYLMURAMIC ACID KINASE"/>
    <property type="match status" value="1"/>
</dbReference>
<dbReference type="GO" id="GO:0097175">
    <property type="term" value="P:1,6-anhydro-N-acetyl-beta-muramic acid catabolic process"/>
    <property type="evidence" value="ECO:0007669"/>
    <property type="project" value="UniProtKB-UniRule"/>
</dbReference>
<keyword evidence="1" id="KW-0119">Carbohydrate metabolism</keyword>
<dbReference type="AlphaFoldDB" id="A0A494Z141"/>
<dbReference type="GO" id="GO:0009254">
    <property type="term" value="P:peptidoglycan turnover"/>
    <property type="evidence" value="ECO:0007669"/>
    <property type="project" value="UniProtKB-UniRule"/>
</dbReference>
<evidence type="ECO:0000256" key="1">
    <source>
        <dbReference type="HAMAP-Rule" id="MF_01270"/>
    </source>
</evidence>
<keyword evidence="1" id="KW-0547">Nucleotide-binding</keyword>
<comment type="catalytic activity">
    <reaction evidence="1">
        <text>1,6-anhydro-N-acetyl-beta-muramate + ATP + H2O = N-acetyl-D-muramate 6-phosphate + ADP + H(+)</text>
        <dbReference type="Rhea" id="RHEA:24952"/>
        <dbReference type="ChEBI" id="CHEBI:15377"/>
        <dbReference type="ChEBI" id="CHEBI:15378"/>
        <dbReference type="ChEBI" id="CHEBI:30616"/>
        <dbReference type="ChEBI" id="CHEBI:58690"/>
        <dbReference type="ChEBI" id="CHEBI:58722"/>
        <dbReference type="ChEBI" id="CHEBI:456216"/>
        <dbReference type="EC" id="2.7.1.170"/>
    </reaction>
</comment>
<keyword evidence="1" id="KW-0067">ATP-binding</keyword>
<dbReference type="OrthoDB" id="9763949at2"/>
<dbReference type="RefSeq" id="WP_121131064.1">
    <property type="nucleotide sequence ID" value="NZ_JBHUFK010000002.1"/>
</dbReference>
<dbReference type="NCBIfam" id="NF007148">
    <property type="entry name" value="PRK09585.3-2"/>
    <property type="match status" value="1"/>
</dbReference>
<comment type="pathway">
    <text evidence="1">Amino-sugar metabolism; 1,6-anhydro-N-acetylmuramate degradation.</text>
</comment>
<evidence type="ECO:0000313" key="2">
    <source>
        <dbReference type="EMBL" id="RKQ15696.1"/>
    </source>
</evidence>
<dbReference type="EC" id="2.7.1.170" evidence="1"/>
<proteinExistence type="inferred from homology"/>
<dbReference type="NCBIfam" id="NF007142">
    <property type="entry name" value="PRK09585.2-1"/>
    <property type="match status" value="1"/>
</dbReference>
<dbReference type="Pfam" id="PF03702">
    <property type="entry name" value="AnmK"/>
    <property type="match status" value="1"/>
</dbReference>
<comment type="caution">
    <text evidence="2">The sequence shown here is derived from an EMBL/GenBank/DDBJ whole genome shotgun (WGS) entry which is preliminary data.</text>
</comment>
<reference evidence="2 3" key="1">
    <citation type="journal article" date="2015" name="Antonie Van Leeuwenhoek">
        <title>Oceanobacillus bengalensis sp. nov., a bacterium isolated from seawater of the Bay of Bengal.</title>
        <authorList>
            <person name="Yongchang O."/>
            <person name="Xiang W."/>
            <person name="Wang G."/>
        </authorList>
    </citation>
    <scope>NUCLEOTIDE SEQUENCE [LARGE SCALE GENOMIC DNA]</scope>
    <source>
        <strain evidence="2 3">MCCC 1K00260</strain>
    </source>
</reference>
<protein>
    <recommendedName>
        <fullName evidence="1">Anhydro-N-acetylmuramic acid kinase</fullName>
        <ecNumber evidence="1">2.7.1.170</ecNumber>
    </recommendedName>
    <alternativeName>
        <fullName evidence="1">AnhMurNAc kinase</fullName>
    </alternativeName>
</protein>
<accession>A0A494Z141</accession>
<dbReference type="SUPFAM" id="SSF53067">
    <property type="entry name" value="Actin-like ATPase domain"/>
    <property type="match status" value="1"/>
</dbReference>
<dbReference type="GO" id="GO:0016773">
    <property type="term" value="F:phosphotransferase activity, alcohol group as acceptor"/>
    <property type="evidence" value="ECO:0007669"/>
    <property type="project" value="UniProtKB-UniRule"/>
</dbReference>
<feature type="binding site" evidence="1">
    <location>
        <begin position="13"/>
        <end position="20"/>
    </location>
    <ligand>
        <name>ATP</name>
        <dbReference type="ChEBI" id="CHEBI:30616"/>
    </ligand>
</feature>
<dbReference type="GO" id="GO:0006040">
    <property type="term" value="P:amino sugar metabolic process"/>
    <property type="evidence" value="ECO:0007669"/>
    <property type="project" value="InterPro"/>
</dbReference>
<dbReference type="GO" id="GO:0016301">
    <property type="term" value="F:kinase activity"/>
    <property type="evidence" value="ECO:0007669"/>
    <property type="project" value="UniProtKB-KW"/>
</dbReference>
<gene>
    <name evidence="1" type="primary">anmK</name>
    <name evidence="2" type="ORF">D8M05_09315</name>
</gene>
<dbReference type="HAMAP" id="MF_01270">
    <property type="entry name" value="AnhMurNAc_kinase"/>
    <property type="match status" value="1"/>
</dbReference>
<organism evidence="2 3">
    <name type="scientific">Oceanobacillus bengalensis</name>
    <dbReference type="NCBI Taxonomy" id="1435466"/>
    <lineage>
        <taxon>Bacteria</taxon>
        <taxon>Bacillati</taxon>
        <taxon>Bacillota</taxon>
        <taxon>Bacilli</taxon>
        <taxon>Bacillales</taxon>
        <taxon>Bacillaceae</taxon>
        <taxon>Oceanobacillus</taxon>
    </lineage>
</organism>
<name>A0A494Z141_9BACI</name>
<dbReference type="PANTHER" id="PTHR30605">
    <property type="entry name" value="ANHYDRO-N-ACETYLMURAMIC ACID KINASE"/>
    <property type="match status" value="1"/>
</dbReference>
<dbReference type="UniPathway" id="UPA00343"/>